<name>A0A1D1W2S8_RAMVA</name>
<dbReference type="EMBL" id="BDGG01000015">
    <property type="protein sequence ID" value="GAV07731.1"/>
    <property type="molecule type" value="Genomic_DNA"/>
</dbReference>
<dbReference type="GO" id="GO:0005997">
    <property type="term" value="P:xylulose metabolic process"/>
    <property type="evidence" value="ECO:0007669"/>
    <property type="project" value="TreeGrafter"/>
</dbReference>
<dbReference type="InterPro" id="IPR020904">
    <property type="entry name" value="Sc_DH/Rdtase_CS"/>
</dbReference>
<dbReference type="PRINTS" id="PR00080">
    <property type="entry name" value="SDRFAMILY"/>
</dbReference>
<dbReference type="GO" id="GO:0050038">
    <property type="term" value="F:L-xylulose reductase (NADPH) activity"/>
    <property type="evidence" value="ECO:0007669"/>
    <property type="project" value="TreeGrafter"/>
</dbReference>
<comment type="caution">
    <text evidence="6">The sequence shown here is derived from an EMBL/GenBank/DDBJ whole genome shotgun (WGS) entry which is preliminary data.</text>
</comment>
<keyword evidence="4" id="KW-0560">Oxidoreductase</keyword>
<dbReference type="PROSITE" id="PS00061">
    <property type="entry name" value="ADH_SHORT"/>
    <property type="match status" value="1"/>
</dbReference>
<protein>
    <recommendedName>
        <fullName evidence="5">Ketoreductase domain-containing protein</fullName>
    </recommendedName>
</protein>
<dbReference type="GO" id="GO:0004090">
    <property type="term" value="F:carbonyl reductase (NADPH) activity"/>
    <property type="evidence" value="ECO:0007669"/>
    <property type="project" value="TreeGrafter"/>
</dbReference>
<dbReference type="GO" id="GO:0006629">
    <property type="term" value="P:lipid metabolic process"/>
    <property type="evidence" value="ECO:0007669"/>
    <property type="project" value="UniProtKB-ARBA"/>
</dbReference>
<dbReference type="GO" id="GO:0006006">
    <property type="term" value="P:glucose metabolic process"/>
    <property type="evidence" value="ECO:0007669"/>
    <property type="project" value="TreeGrafter"/>
</dbReference>
<evidence type="ECO:0000256" key="2">
    <source>
        <dbReference type="ARBA" id="ARBA00011881"/>
    </source>
</evidence>
<dbReference type="PANTHER" id="PTHR44252">
    <property type="entry name" value="D-ERYTHRULOSE REDUCTASE"/>
    <property type="match status" value="1"/>
</dbReference>
<proteinExistence type="inferred from homology"/>
<dbReference type="InterPro" id="IPR002347">
    <property type="entry name" value="SDR_fam"/>
</dbReference>
<evidence type="ECO:0000256" key="4">
    <source>
        <dbReference type="ARBA" id="ARBA00023002"/>
    </source>
</evidence>
<accession>A0A1D1W2S8</accession>
<dbReference type="InterPro" id="IPR051737">
    <property type="entry name" value="L-xylulose/Carbonyl_redctase"/>
</dbReference>
<dbReference type="FunFam" id="3.40.50.720:FF:000214">
    <property type="entry name" value="L-xylulose reductase"/>
    <property type="match status" value="1"/>
</dbReference>
<comment type="similarity">
    <text evidence="1">Belongs to the short-chain dehydrogenases/reductases (SDR) family.</text>
</comment>
<dbReference type="OrthoDB" id="1393670at2759"/>
<dbReference type="InterPro" id="IPR057326">
    <property type="entry name" value="KR_dom"/>
</dbReference>
<keyword evidence="3" id="KW-0521">NADP</keyword>
<evidence type="ECO:0000256" key="3">
    <source>
        <dbReference type="ARBA" id="ARBA00022857"/>
    </source>
</evidence>
<organism evidence="6 7">
    <name type="scientific">Ramazzottius varieornatus</name>
    <name type="common">Water bear</name>
    <name type="synonym">Tardigrade</name>
    <dbReference type="NCBI Taxonomy" id="947166"/>
    <lineage>
        <taxon>Eukaryota</taxon>
        <taxon>Metazoa</taxon>
        <taxon>Ecdysozoa</taxon>
        <taxon>Tardigrada</taxon>
        <taxon>Eutardigrada</taxon>
        <taxon>Parachela</taxon>
        <taxon>Hypsibioidea</taxon>
        <taxon>Ramazzottiidae</taxon>
        <taxon>Ramazzottius</taxon>
    </lineage>
</organism>
<evidence type="ECO:0000313" key="7">
    <source>
        <dbReference type="Proteomes" id="UP000186922"/>
    </source>
</evidence>
<reference evidence="6 7" key="1">
    <citation type="journal article" date="2016" name="Nat. Commun.">
        <title>Extremotolerant tardigrade genome and improved radiotolerance of human cultured cells by tardigrade-unique protein.</title>
        <authorList>
            <person name="Hashimoto T."/>
            <person name="Horikawa D.D."/>
            <person name="Saito Y."/>
            <person name="Kuwahara H."/>
            <person name="Kozuka-Hata H."/>
            <person name="Shin-I T."/>
            <person name="Minakuchi Y."/>
            <person name="Ohishi K."/>
            <person name="Motoyama A."/>
            <person name="Aizu T."/>
            <person name="Enomoto A."/>
            <person name="Kondo K."/>
            <person name="Tanaka S."/>
            <person name="Hara Y."/>
            <person name="Koshikawa S."/>
            <person name="Sagara H."/>
            <person name="Miura T."/>
            <person name="Yokobori S."/>
            <person name="Miyagawa K."/>
            <person name="Suzuki Y."/>
            <person name="Kubo T."/>
            <person name="Oyama M."/>
            <person name="Kohara Y."/>
            <person name="Fujiyama A."/>
            <person name="Arakawa K."/>
            <person name="Katayama T."/>
            <person name="Toyoda A."/>
            <person name="Kunieda T."/>
        </authorList>
    </citation>
    <scope>NUCLEOTIDE SEQUENCE [LARGE SCALE GENOMIC DNA]</scope>
    <source>
        <strain evidence="6 7">YOKOZUNA-1</strain>
    </source>
</reference>
<comment type="subunit">
    <text evidence="2">Homotetramer.</text>
</comment>
<keyword evidence="7" id="KW-1185">Reference proteome</keyword>
<dbReference type="Gene3D" id="3.40.50.720">
    <property type="entry name" value="NAD(P)-binding Rossmann-like Domain"/>
    <property type="match status" value="1"/>
</dbReference>
<dbReference type="PANTHER" id="PTHR44252:SF3">
    <property type="entry name" value="D-ERYTHRULOSE REDUCTASE-RELATED"/>
    <property type="match status" value="1"/>
</dbReference>
<dbReference type="PRINTS" id="PR00081">
    <property type="entry name" value="GDHRDH"/>
</dbReference>
<dbReference type="SUPFAM" id="SSF51735">
    <property type="entry name" value="NAD(P)-binding Rossmann-fold domains"/>
    <property type="match status" value="1"/>
</dbReference>
<dbReference type="AlphaFoldDB" id="A0A1D1W2S8"/>
<dbReference type="STRING" id="947166.A0A1D1W2S8"/>
<feature type="domain" description="Ketoreductase" evidence="5">
    <location>
        <begin position="8"/>
        <end position="195"/>
    </location>
</feature>
<dbReference type="Proteomes" id="UP000186922">
    <property type="component" value="Unassembled WGS sequence"/>
</dbReference>
<dbReference type="Pfam" id="PF13561">
    <property type="entry name" value="adh_short_C2"/>
    <property type="match status" value="1"/>
</dbReference>
<gene>
    <name evidence="6" type="primary">RvY_17538-1</name>
    <name evidence="6" type="synonym">RvY_17538.1</name>
    <name evidence="6" type="ORF">RvY_17538</name>
</gene>
<dbReference type="SMART" id="SM00822">
    <property type="entry name" value="PKS_KR"/>
    <property type="match status" value="1"/>
</dbReference>
<sequence>MESFFSGRRVLVTGSGRGIGHGLVCRLAELYAEVFALTRSDSGIETLQRLQLPNVHPVQCDLEDWEATRKTVESIMPVDLLINNAGIFIGKSFLQTKQLSFDRTMSINVKAVINVSQVVAKSMIERQYPGSIVNVSSVAAIRAIEDHSAYSASKAALDAITRVMAVELGAHKIRVNGVNPTVILTDMGRQGWSDPAKANPLLDKIPLHRFGEVEEVVSCILFLLSDQAKFVSGAHLPIDGGLLTR</sequence>
<dbReference type="InterPro" id="IPR036291">
    <property type="entry name" value="NAD(P)-bd_dom_sf"/>
</dbReference>
<evidence type="ECO:0000259" key="5">
    <source>
        <dbReference type="SMART" id="SM00822"/>
    </source>
</evidence>
<evidence type="ECO:0000313" key="6">
    <source>
        <dbReference type="EMBL" id="GAV07731.1"/>
    </source>
</evidence>
<evidence type="ECO:0000256" key="1">
    <source>
        <dbReference type="ARBA" id="ARBA00006484"/>
    </source>
</evidence>